<evidence type="ECO:0000256" key="4">
    <source>
        <dbReference type="ARBA" id="ARBA00013229"/>
    </source>
</evidence>
<dbReference type="InterPro" id="IPR000070">
    <property type="entry name" value="Pectinesterase_cat"/>
</dbReference>
<feature type="transmembrane region" description="Helical" evidence="14">
    <location>
        <begin position="35"/>
        <end position="56"/>
    </location>
</feature>
<evidence type="ECO:0000256" key="13">
    <source>
        <dbReference type="SAM" id="MobiDB-lite"/>
    </source>
</evidence>
<gene>
    <name evidence="16" type="ORF">HU200_032129</name>
</gene>
<proteinExistence type="inferred from homology"/>
<dbReference type="SUPFAM" id="SSF51126">
    <property type="entry name" value="Pectin lyase-like"/>
    <property type="match status" value="1"/>
</dbReference>
<dbReference type="Gene3D" id="1.20.140.40">
    <property type="entry name" value="Invertase/pectin methylesterase inhibitor family protein"/>
    <property type="match status" value="1"/>
</dbReference>
<comment type="function">
    <text evidence="10">Acts in the modification of cell walls via demethylesterification of cell wall pectin.</text>
</comment>
<dbReference type="Gene3D" id="2.160.20.10">
    <property type="entry name" value="Single-stranded right-handed beta-helix, Pectin lyase-like"/>
    <property type="match status" value="1"/>
</dbReference>
<evidence type="ECO:0000256" key="6">
    <source>
        <dbReference type="ARBA" id="ARBA00023085"/>
    </source>
</evidence>
<evidence type="ECO:0000256" key="12">
    <source>
        <dbReference type="RuleBase" id="RU000589"/>
    </source>
</evidence>
<evidence type="ECO:0000259" key="15">
    <source>
        <dbReference type="SMART" id="SM00856"/>
    </source>
</evidence>
<dbReference type="UniPathway" id="UPA00545">
    <property type="reaction ID" value="UER00823"/>
</dbReference>
<accession>A0A835BNE0</accession>
<dbReference type="InterPro" id="IPR035513">
    <property type="entry name" value="Invertase/methylesterase_inhib"/>
</dbReference>
<dbReference type="Pfam" id="PF01095">
    <property type="entry name" value="Pectinesterase"/>
    <property type="match status" value="1"/>
</dbReference>
<comment type="similarity">
    <text evidence="3">In the C-terminal section; belongs to the pectinesterase family.</text>
</comment>
<dbReference type="GO" id="GO:0004857">
    <property type="term" value="F:enzyme inhibitor activity"/>
    <property type="evidence" value="ECO:0007669"/>
    <property type="project" value="InterPro"/>
</dbReference>
<feature type="domain" description="Pectinesterase inhibitor" evidence="15">
    <location>
        <begin position="77"/>
        <end position="227"/>
    </location>
</feature>
<dbReference type="PANTHER" id="PTHR31707">
    <property type="entry name" value="PECTINESTERASE"/>
    <property type="match status" value="1"/>
</dbReference>
<evidence type="ECO:0000256" key="8">
    <source>
        <dbReference type="ARBA" id="ARBA00023180"/>
    </source>
</evidence>
<dbReference type="Proteomes" id="UP000636709">
    <property type="component" value="Unassembled WGS sequence"/>
</dbReference>
<evidence type="ECO:0000256" key="1">
    <source>
        <dbReference type="ARBA" id="ARBA00005184"/>
    </source>
</evidence>
<keyword evidence="5 12" id="KW-0378">Hydrolase</keyword>
<dbReference type="PROSITE" id="PS00503">
    <property type="entry name" value="PECTINESTERASE_2"/>
    <property type="match status" value="1"/>
</dbReference>
<dbReference type="FunFam" id="2.160.20.10:FF:000001">
    <property type="entry name" value="Pectinesterase"/>
    <property type="match status" value="1"/>
</dbReference>
<dbReference type="GO" id="GO:0030599">
    <property type="term" value="F:pectinesterase activity"/>
    <property type="evidence" value="ECO:0007669"/>
    <property type="project" value="UniProtKB-UniRule"/>
</dbReference>
<comment type="catalytic activity">
    <reaction evidence="9 12">
        <text>[(1-&gt;4)-alpha-D-galacturonosyl methyl ester](n) + n H2O = [(1-&gt;4)-alpha-D-galacturonosyl](n) + n methanol + n H(+)</text>
        <dbReference type="Rhea" id="RHEA:22380"/>
        <dbReference type="Rhea" id="RHEA-COMP:14570"/>
        <dbReference type="Rhea" id="RHEA-COMP:14573"/>
        <dbReference type="ChEBI" id="CHEBI:15377"/>
        <dbReference type="ChEBI" id="CHEBI:15378"/>
        <dbReference type="ChEBI" id="CHEBI:17790"/>
        <dbReference type="ChEBI" id="CHEBI:140522"/>
        <dbReference type="ChEBI" id="CHEBI:140523"/>
        <dbReference type="EC" id="3.1.1.11"/>
    </reaction>
</comment>
<evidence type="ECO:0000256" key="5">
    <source>
        <dbReference type="ARBA" id="ARBA00022801"/>
    </source>
</evidence>
<dbReference type="GO" id="GO:0042545">
    <property type="term" value="P:cell wall modification"/>
    <property type="evidence" value="ECO:0007669"/>
    <property type="project" value="UniProtKB-UniRule"/>
</dbReference>
<feature type="active site" evidence="11">
    <location>
        <position position="432"/>
    </location>
</feature>
<dbReference type="GO" id="GO:0045490">
    <property type="term" value="P:pectin catabolic process"/>
    <property type="evidence" value="ECO:0007669"/>
    <property type="project" value="UniProtKB-UniRule"/>
</dbReference>
<dbReference type="SMART" id="SM00856">
    <property type="entry name" value="PMEI"/>
    <property type="match status" value="1"/>
</dbReference>
<keyword evidence="17" id="KW-1185">Reference proteome</keyword>
<evidence type="ECO:0000256" key="10">
    <source>
        <dbReference type="ARBA" id="ARBA00057335"/>
    </source>
</evidence>
<keyword evidence="7" id="KW-1015">Disulfide bond</keyword>
<evidence type="ECO:0000256" key="3">
    <source>
        <dbReference type="ARBA" id="ARBA00007786"/>
    </source>
</evidence>
<protein>
    <recommendedName>
        <fullName evidence="4 12">Pectinesterase</fullName>
        <ecNumber evidence="4 12">3.1.1.11</ecNumber>
    </recommendedName>
</protein>
<dbReference type="OrthoDB" id="2019149at2759"/>
<keyword evidence="14" id="KW-1133">Transmembrane helix</keyword>
<feature type="compositionally biased region" description="Polar residues" evidence="13">
    <location>
        <begin position="11"/>
        <end position="22"/>
    </location>
</feature>
<comment type="caution">
    <text evidence="16">The sequence shown here is derived from an EMBL/GenBank/DDBJ whole genome shotgun (WGS) entry which is preliminary data.</text>
</comment>
<dbReference type="InterPro" id="IPR011050">
    <property type="entry name" value="Pectin_lyase_fold/virulence"/>
</dbReference>
<comment type="similarity">
    <text evidence="2">In the N-terminal section; belongs to the PMEI family.</text>
</comment>
<evidence type="ECO:0000256" key="2">
    <source>
        <dbReference type="ARBA" id="ARBA00006027"/>
    </source>
</evidence>
<dbReference type="CDD" id="cd15798">
    <property type="entry name" value="PMEI-like_3"/>
    <property type="match status" value="1"/>
</dbReference>
<organism evidence="16 17">
    <name type="scientific">Digitaria exilis</name>
    <dbReference type="NCBI Taxonomy" id="1010633"/>
    <lineage>
        <taxon>Eukaryota</taxon>
        <taxon>Viridiplantae</taxon>
        <taxon>Streptophyta</taxon>
        <taxon>Embryophyta</taxon>
        <taxon>Tracheophyta</taxon>
        <taxon>Spermatophyta</taxon>
        <taxon>Magnoliopsida</taxon>
        <taxon>Liliopsida</taxon>
        <taxon>Poales</taxon>
        <taxon>Poaceae</taxon>
        <taxon>PACMAD clade</taxon>
        <taxon>Panicoideae</taxon>
        <taxon>Panicodae</taxon>
        <taxon>Paniceae</taxon>
        <taxon>Anthephorinae</taxon>
        <taxon>Digitaria</taxon>
    </lineage>
</organism>
<comment type="pathway">
    <text evidence="1 12">Glycan metabolism; pectin degradation; 2-dehydro-3-deoxy-D-gluconate from pectin: step 1/5.</text>
</comment>
<keyword evidence="14" id="KW-0812">Transmembrane</keyword>
<dbReference type="InterPro" id="IPR012334">
    <property type="entry name" value="Pectin_lyas_fold"/>
</dbReference>
<dbReference type="EMBL" id="JACEFO010001778">
    <property type="protein sequence ID" value="KAF8703331.1"/>
    <property type="molecule type" value="Genomic_DNA"/>
</dbReference>
<keyword evidence="8" id="KW-0325">Glycoprotein</keyword>
<sequence length="595" mass="65399">MVTPKDHGPPHTTNGETIQDVRTQPSSFRAKMAKALLGGLSAILVVAVVVGVVATVTRSGKKAGDNFTVPGEASLATSGKSVKSLCAPTLYKDSCEKTLSQAGNGTENPKDVFHSVAKVAFESVKTAIEQSKTIGEAKSGDSMTESAREDCKALLEDAVDDLKGMLEMAGGDIKVLFTRSDDLETWLTGVMTFLDTCIDGFVDEKLKADMHSVLRNATELSSNALAITNSLGGLLKKLDLDMFKKDSRRRLLASEEQDEQGYPVWMRSPERKLLASGAQPKPNAVVAQDGSGQFKSIQQAVDAMPKAYQGRYVIYVKAGLYDEIVMVPKDKVNIFMYGDGPKRSRVTGRKSFADGITTMKTATFSIEASGFICKNMGFHNTAGAERHQAVALRVQGDLAAFYNCRFDAFQDTLYVHARRQFFRNCVISGTIDFIFGNSAAVFQNCLIITRRPMDNQQNSVTAHGRTDPNMKSGLVIQNCRLVPDQKLFPDRFKIPSYLGRPWKEFSRLVIMESTIADFIKPEGYMPWNGDFGIKTLYYAEYNNRGPGAGTSKRVNWPGFRVITKNEATQFTAGPFIDGALWLKFTGTPHILGFKY</sequence>
<dbReference type="NCBIfam" id="TIGR01614">
    <property type="entry name" value="PME_inhib"/>
    <property type="match status" value="1"/>
</dbReference>
<name>A0A835BNE0_9POAL</name>
<dbReference type="AlphaFoldDB" id="A0A835BNE0"/>
<feature type="region of interest" description="Disordered" evidence="13">
    <location>
        <begin position="1"/>
        <end position="22"/>
    </location>
</feature>
<dbReference type="FunFam" id="1.20.140.40:FF:000001">
    <property type="entry name" value="Pectinesterase"/>
    <property type="match status" value="1"/>
</dbReference>
<keyword evidence="6 12" id="KW-0063">Aspartyl esterase</keyword>
<evidence type="ECO:0000313" key="16">
    <source>
        <dbReference type="EMBL" id="KAF8703331.1"/>
    </source>
</evidence>
<keyword evidence="14" id="KW-0472">Membrane</keyword>
<evidence type="ECO:0000256" key="14">
    <source>
        <dbReference type="SAM" id="Phobius"/>
    </source>
</evidence>
<evidence type="ECO:0000313" key="17">
    <source>
        <dbReference type="Proteomes" id="UP000636709"/>
    </source>
</evidence>
<dbReference type="SUPFAM" id="SSF101148">
    <property type="entry name" value="Plant invertase/pectin methylesterase inhibitor"/>
    <property type="match status" value="1"/>
</dbReference>
<dbReference type="Pfam" id="PF04043">
    <property type="entry name" value="PMEI"/>
    <property type="match status" value="1"/>
</dbReference>
<reference evidence="16" key="1">
    <citation type="submission" date="2020-07" db="EMBL/GenBank/DDBJ databases">
        <title>Genome sequence and genetic diversity analysis of an under-domesticated orphan crop, white fonio (Digitaria exilis).</title>
        <authorList>
            <person name="Bennetzen J.L."/>
            <person name="Chen S."/>
            <person name="Ma X."/>
            <person name="Wang X."/>
            <person name="Yssel A.E.J."/>
            <person name="Chaluvadi S.R."/>
            <person name="Johnson M."/>
            <person name="Gangashetty P."/>
            <person name="Hamidou F."/>
            <person name="Sanogo M.D."/>
            <person name="Zwaenepoel A."/>
            <person name="Wallace J."/>
            <person name="Van De Peer Y."/>
            <person name="Van Deynze A."/>
        </authorList>
    </citation>
    <scope>NUCLEOTIDE SEQUENCE</scope>
    <source>
        <tissue evidence="16">Leaves</tissue>
    </source>
</reference>
<dbReference type="InterPro" id="IPR006501">
    <property type="entry name" value="Pectinesterase_inhib_dom"/>
</dbReference>
<dbReference type="EC" id="3.1.1.11" evidence="4 12"/>
<evidence type="ECO:0000256" key="7">
    <source>
        <dbReference type="ARBA" id="ARBA00023157"/>
    </source>
</evidence>
<dbReference type="InterPro" id="IPR033131">
    <property type="entry name" value="Pectinesterase_Asp_AS"/>
</dbReference>
<evidence type="ECO:0000256" key="9">
    <source>
        <dbReference type="ARBA" id="ARBA00047928"/>
    </source>
</evidence>
<evidence type="ECO:0000256" key="11">
    <source>
        <dbReference type="PROSITE-ProRule" id="PRU10040"/>
    </source>
</evidence>